<evidence type="ECO:0000256" key="8">
    <source>
        <dbReference type="ARBA" id="ARBA00022989"/>
    </source>
</evidence>
<keyword evidence="7 14" id="KW-0418">Kinase</keyword>
<comment type="catalytic activity">
    <reaction evidence="1">
        <text>ATP + protein L-histidine = ADP + protein N-phospho-L-histidine.</text>
        <dbReference type="EC" id="2.7.13.3"/>
    </reaction>
</comment>
<evidence type="ECO:0000256" key="4">
    <source>
        <dbReference type="ARBA" id="ARBA00022553"/>
    </source>
</evidence>
<organism evidence="14 15">
    <name type="scientific">Tamaricihabitans halophyticus</name>
    <dbReference type="NCBI Taxonomy" id="1262583"/>
    <lineage>
        <taxon>Bacteria</taxon>
        <taxon>Bacillati</taxon>
        <taxon>Actinomycetota</taxon>
        <taxon>Actinomycetes</taxon>
        <taxon>Pseudonocardiales</taxon>
        <taxon>Pseudonocardiaceae</taxon>
        <taxon>Tamaricihabitans</taxon>
    </lineage>
</organism>
<keyword evidence="10 11" id="KW-0472">Membrane</keyword>
<accession>A0A4R2R347</accession>
<evidence type="ECO:0000256" key="7">
    <source>
        <dbReference type="ARBA" id="ARBA00022777"/>
    </source>
</evidence>
<evidence type="ECO:0000256" key="9">
    <source>
        <dbReference type="ARBA" id="ARBA00023012"/>
    </source>
</evidence>
<evidence type="ECO:0000256" key="11">
    <source>
        <dbReference type="SAM" id="Phobius"/>
    </source>
</evidence>
<evidence type="ECO:0000256" key="5">
    <source>
        <dbReference type="ARBA" id="ARBA00022679"/>
    </source>
</evidence>
<dbReference type="PROSITE" id="PS50109">
    <property type="entry name" value="HIS_KIN"/>
    <property type="match status" value="1"/>
</dbReference>
<dbReference type="InterPro" id="IPR003661">
    <property type="entry name" value="HisK_dim/P_dom"/>
</dbReference>
<feature type="domain" description="HAMP" evidence="13">
    <location>
        <begin position="178"/>
        <end position="228"/>
    </location>
</feature>
<evidence type="ECO:0000313" key="14">
    <source>
        <dbReference type="EMBL" id="TCP56254.1"/>
    </source>
</evidence>
<dbReference type="PRINTS" id="PR00344">
    <property type="entry name" value="BCTRLSENSOR"/>
</dbReference>
<evidence type="ECO:0000313" key="15">
    <source>
        <dbReference type="Proteomes" id="UP000294911"/>
    </source>
</evidence>
<dbReference type="SUPFAM" id="SSF47384">
    <property type="entry name" value="Homodimeric domain of signal transducing histidine kinase"/>
    <property type="match status" value="1"/>
</dbReference>
<feature type="transmembrane region" description="Helical" evidence="11">
    <location>
        <begin position="157"/>
        <end position="177"/>
    </location>
</feature>
<evidence type="ECO:0000256" key="1">
    <source>
        <dbReference type="ARBA" id="ARBA00000085"/>
    </source>
</evidence>
<keyword evidence="4" id="KW-0597">Phosphoprotein</keyword>
<dbReference type="InterPro" id="IPR036890">
    <property type="entry name" value="HATPase_C_sf"/>
</dbReference>
<dbReference type="SMART" id="SM00388">
    <property type="entry name" value="HisKA"/>
    <property type="match status" value="1"/>
</dbReference>
<dbReference type="InterPro" id="IPR005467">
    <property type="entry name" value="His_kinase_dom"/>
</dbReference>
<name>A0A4R2R347_9PSEU</name>
<dbReference type="Gene3D" id="1.10.287.130">
    <property type="match status" value="1"/>
</dbReference>
<keyword evidence="6 11" id="KW-0812">Transmembrane</keyword>
<dbReference type="GO" id="GO:0000155">
    <property type="term" value="F:phosphorelay sensor kinase activity"/>
    <property type="evidence" value="ECO:0007669"/>
    <property type="project" value="InterPro"/>
</dbReference>
<evidence type="ECO:0000256" key="2">
    <source>
        <dbReference type="ARBA" id="ARBA00004236"/>
    </source>
</evidence>
<keyword evidence="5" id="KW-0808">Transferase</keyword>
<dbReference type="EMBL" id="SLXQ01000001">
    <property type="protein sequence ID" value="TCP56254.1"/>
    <property type="molecule type" value="Genomic_DNA"/>
</dbReference>
<protein>
    <recommendedName>
        <fullName evidence="3">histidine kinase</fullName>
        <ecNumber evidence="3">2.7.13.3</ecNumber>
    </recommendedName>
</protein>
<evidence type="ECO:0000259" key="13">
    <source>
        <dbReference type="PROSITE" id="PS50885"/>
    </source>
</evidence>
<dbReference type="OrthoDB" id="3666358at2"/>
<evidence type="ECO:0000256" key="6">
    <source>
        <dbReference type="ARBA" id="ARBA00022692"/>
    </source>
</evidence>
<dbReference type="GO" id="GO:0005886">
    <property type="term" value="C:plasma membrane"/>
    <property type="evidence" value="ECO:0007669"/>
    <property type="project" value="UniProtKB-SubCell"/>
</dbReference>
<dbReference type="PANTHER" id="PTHR45436">
    <property type="entry name" value="SENSOR HISTIDINE KINASE YKOH"/>
    <property type="match status" value="1"/>
</dbReference>
<dbReference type="InterPro" id="IPR050428">
    <property type="entry name" value="TCS_sensor_his_kinase"/>
</dbReference>
<keyword evidence="9" id="KW-0902">Two-component regulatory system</keyword>
<dbReference type="Pfam" id="PF00512">
    <property type="entry name" value="HisKA"/>
    <property type="match status" value="1"/>
</dbReference>
<sequence length="449" mass="47508">MRPFGRWWLRRTLPFRITALATTATLAALLGLALLAGTLLGPLLTRSTDEGLAEQLAAGADQVRAGAAKLTNVDIQLRVLDISGAPTDGGSPVQLAAGDIAELKAGTAVTRDVPGESASQRRWLGEVVSAPDGAQRLVVAGTNLLGQAQGQRSAQQWLLGGAVLGAAFAGLVTWLTVRLTLRPVERMRLAAGRLPAGERLPLPAAHDELRALAGALNGLLARRDEATARLRRFTGDAAHELRSPVTSIRAQAEVAVAHPDPELAHEVLTEVVTESQRLSGLLDGLLALARSDAGELPPAEPVELSTLVRDAIARLPADSPTVLCTDTGQRNWAHATHAEVELVLDNLLRNAGRYARAQIEVSVLTVGSRVRLVVDDDGPGVPPEHRERVFDRFYRVADDRARSSGGSGLGLALVAEVVRRRGGRVGLTESPEGGARIQVVWRAAADRGL</sequence>
<dbReference type="SUPFAM" id="SSF55874">
    <property type="entry name" value="ATPase domain of HSP90 chaperone/DNA topoisomerase II/histidine kinase"/>
    <property type="match status" value="1"/>
</dbReference>
<dbReference type="PANTHER" id="PTHR45436:SF5">
    <property type="entry name" value="SENSOR HISTIDINE KINASE TRCS"/>
    <property type="match status" value="1"/>
</dbReference>
<gene>
    <name evidence="14" type="ORF">EV191_101194</name>
</gene>
<dbReference type="AlphaFoldDB" id="A0A4R2R347"/>
<dbReference type="InterPro" id="IPR004358">
    <property type="entry name" value="Sig_transdc_His_kin-like_C"/>
</dbReference>
<dbReference type="RefSeq" id="WP_132874886.1">
    <property type="nucleotide sequence ID" value="NZ_SLXQ01000001.1"/>
</dbReference>
<dbReference type="Gene3D" id="3.30.565.10">
    <property type="entry name" value="Histidine kinase-like ATPase, C-terminal domain"/>
    <property type="match status" value="1"/>
</dbReference>
<comment type="caution">
    <text evidence="14">The sequence shown here is derived from an EMBL/GenBank/DDBJ whole genome shotgun (WGS) entry which is preliminary data.</text>
</comment>
<dbReference type="CDD" id="cd00082">
    <property type="entry name" value="HisKA"/>
    <property type="match status" value="1"/>
</dbReference>
<dbReference type="Proteomes" id="UP000294911">
    <property type="component" value="Unassembled WGS sequence"/>
</dbReference>
<keyword evidence="15" id="KW-1185">Reference proteome</keyword>
<evidence type="ECO:0000256" key="10">
    <source>
        <dbReference type="ARBA" id="ARBA00023136"/>
    </source>
</evidence>
<evidence type="ECO:0000256" key="3">
    <source>
        <dbReference type="ARBA" id="ARBA00012438"/>
    </source>
</evidence>
<feature type="domain" description="Histidine kinase" evidence="12">
    <location>
        <begin position="236"/>
        <end position="445"/>
    </location>
</feature>
<proteinExistence type="predicted"/>
<reference evidence="14 15" key="1">
    <citation type="submission" date="2019-03" db="EMBL/GenBank/DDBJ databases">
        <title>Genomic Encyclopedia of Type Strains, Phase IV (KMG-IV): sequencing the most valuable type-strain genomes for metagenomic binning, comparative biology and taxonomic classification.</title>
        <authorList>
            <person name="Goeker M."/>
        </authorList>
    </citation>
    <scope>NUCLEOTIDE SEQUENCE [LARGE SCALE GENOMIC DNA]</scope>
    <source>
        <strain evidence="14 15">DSM 45765</strain>
    </source>
</reference>
<dbReference type="InterPro" id="IPR003660">
    <property type="entry name" value="HAMP_dom"/>
</dbReference>
<dbReference type="InterPro" id="IPR036097">
    <property type="entry name" value="HisK_dim/P_sf"/>
</dbReference>
<dbReference type="Pfam" id="PF02518">
    <property type="entry name" value="HATPase_c"/>
    <property type="match status" value="1"/>
</dbReference>
<dbReference type="PROSITE" id="PS50885">
    <property type="entry name" value="HAMP"/>
    <property type="match status" value="1"/>
</dbReference>
<comment type="subcellular location">
    <subcellularLocation>
        <location evidence="2">Cell membrane</location>
    </subcellularLocation>
</comment>
<dbReference type="Gene3D" id="6.10.340.10">
    <property type="match status" value="1"/>
</dbReference>
<dbReference type="EC" id="2.7.13.3" evidence="3"/>
<evidence type="ECO:0000259" key="12">
    <source>
        <dbReference type="PROSITE" id="PS50109"/>
    </source>
</evidence>
<dbReference type="InterPro" id="IPR003594">
    <property type="entry name" value="HATPase_dom"/>
</dbReference>
<keyword evidence="8 11" id="KW-1133">Transmembrane helix</keyword>
<dbReference type="SMART" id="SM00387">
    <property type="entry name" value="HATPase_c"/>
    <property type="match status" value="1"/>
</dbReference>